<evidence type="ECO:0000313" key="3">
    <source>
        <dbReference type="Proteomes" id="UP000709295"/>
    </source>
</evidence>
<keyword evidence="3" id="KW-1185">Reference proteome</keyword>
<comment type="caution">
    <text evidence="2">The sequence shown here is derived from an EMBL/GenBank/DDBJ whole genome shotgun (WGS) entry which is preliminary data.</text>
</comment>
<protein>
    <submittedName>
        <fullName evidence="2">Uncharacterized protein</fullName>
    </submittedName>
</protein>
<evidence type="ECO:0000256" key="1">
    <source>
        <dbReference type="SAM" id="MobiDB-lite"/>
    </source>
</evidence>
<feature type="region of interest" description="Disordered" evidence="1">
    <location>
        <begin position="63"/>
        <end position="88"/>
    </location>
</feature>
<sequence length="88" mass="9362">MQGAGGSADHLPIASGRQLHGGSVYYRQIWQSSLSHNRGRHIYSVGFKCVQPALWRIGGEESNRTALPKGHPPLAVGGAGATSGDRRQ</sequence>
<accession>A0A8J5J4A7</accession>
<reference evidence="2" key="1">
    <citation type="submission" date="2021-01" db="EMBL/GenBank/DDBJ databases">
        <title>Phytophthora aleatoria, a newly-described species from Pinus radiata is distinct from Phytophthora cactorum isolates based on comparative genomics.</title>
        <authorList>
            <person name="Mcdougal R."/>
            <person name="Panda P."/>
            <person name="Williams N."/>
            <person name="Studholme D.J."/>
        </authorList>
    </citation>
    <scope>NUCLEOTIDE SEQUENCE</scope>
    <source>
        <strain evidence="2">NZFS 4037</strain>
    </source>
</reference>
<feature type="non-terminal residue" evidence="2">
    <location>
        <position position="88"/>
    </location>
</feature>
<organism evidence="2 3">
    <name type="scientific">Phytophthora aleatoria</name>
    <dbReference type="NCBI Taxonomy" id="2496075"/>
    <lineage>
        <taxon>Eukaryota</taxon>
        <taxon>Sar</taxon>
        <taxon>Stramenopiles</taxon>
        <taxon>Oomycota</taxon>
        <taxon>Peronosporomycetes</taxon>
        <taxon>Peronosporales</taxon>
        <taxon>Peronosporaceae</taxon>
        <taxon>Phytophthora</taxon>
    </lineage>
</organism>
<evidence type="ECO:0000313" key="2">
    <source>
        <dbReference type="EMBL" id="KAG6956977.1"/>
    </source>
</evidence>
<name>A0A8J5J4A7_9STRA</name>
<proteinExistence type="predicted"/>
<gene>
    <name evidence="2" type="ORF">JG688_00011181</name>
</gene>
<dbReference type="AlphaFoldDB" id="A0A8J5J4A7"/>
<dbReference type="Proteomes" id="UP000709295">
    <property type="component" value="Unassembled WGS sequence"/>
</dbReference>
<dbReference type="EMBL" id="JAENGY010000764">
    <property type="protein sequence ID" value="KAG6956977.1"/>
    <property type="molecule type" value="Genomic_DNA"/>
</dbReference>